<keyword evidence="1" id="KW-0472">Membrane</keyword>
<keyword evidence="1" id="KW-1133">Transmembrane helix</keyword>
<protein>
    <submittedName>
        <fullName evidence="2">Uncharacterized protein</fullName>
    </submittedName>
</protein>
<evidence type="ECO:0000313" key="3">
    <source>
        <dbReference type="Proteomes" id="UP001335648"/>
    </source>
</evidence>
<name>A0AAN8DZM2_9TELE</name>
<keyword evidence="3" id="KW-1185">Reference proteome</keyword>
<evidence type="ECO:0000313" key="2">
    <source>
        <dbReference type="EMBL" id="KAK5931472.1"/>
    </source>
</evidence>
<accession>A0AAN8DZM2</accession>
<gene>
    <name evidence="2" type="ORF">CesoFtcFv8_000231</name>
</gene>
<keyword evidence="1" id="KW-0812">Transmembrane</keyword>
<dbReference type="EMBL" id="JAULUE010000095">
    <property type="protein sequence ID" value="KAK5931472.1"/>
    <property type="molecule type" value="Genomic_DNA"/>
</dbReference>
<feature type="transmembrane region" description="Helical" evidence="1">
    <location>
        <begin position="102"/>
        <end position="123"/>
    </location>
</feature>
<evidence type="ECO:0000256" key="1">
    <source>
        <dbReference type="SAM" id="Phobius"/>
    </source>
</evidence>
<dbReference type="AlphaFoldDB" id="A0AAN8DZM2"/>
<comment type="caution">
    <text evidence="2">The sequence shown here is derived from an EMBL/GenBank/DDBJ whole genome shotgun (WGS) entry which is preliminary data.</text>
</comment>
<organism evidence="2 3">
    <name type="scientific">Champsocephalus esox</name>
    <name type="common">pike icefish</name>
    <dbReference type="NCBI Taxonomy" id="159716"/>
    <lineage>
        <taxon>Eukaryota</taxon>
        <taxon>Metazoa</taxon>
        <taxon>Chordata</taxon>
        <taxon>Craniata</taxon>
        <taxon>Vertebrata</taxon>
        <taxon>Euteleostomi</taxon>
        <taxon>Actinopterygii</taxon>
        <taxon>Neopterygii</taxon>
        <taxon>Teleostei</taxon>
        <taxon>Neoteleostei</taxon>
        <taxon>Acanthomorphata</taxon>
        <taxon>Eupercaria</taxon>
        <taxon>Perciformes</taxon>
        <taxon>Notothenioidei</taxon>
        <taxon>Channichthyidae</taxon>
        <taxon>Champsocephalus</taxon>
    </lineage>
</organism>
<reference evidence="2 3" key="1">
    <citation type="journal article" date="2023" name="Mol. Biol. Evol.">
        <title>Genomics of Secondarily Temperate Adaptation in the Only Non-Antarctic Icefish.</title>
        <authorList>
            <person name="Rivera-Colon A.G."/>
            <person name="Rayamajhi N."/>
            <person name="Minhas B.F."/>
            <person name="Madrigal G."/>
            <person name="Bilyk K.T."/>
            <person name="Yoon V."/>
            <person name="Hune M."/>
            <person name="Gregory S."/>
            <person name="Cheng C.H.C."/>
            <person name="Catchen J.M."/>
        </authorList>
    </citation>
    <scope>NUCLEOTIDE SEQUENCE [LARGE SCALE GENOMIC DNA]</scope>
    <source>
        <strain evidence="2">JC2023a</strain>
    </source>
</reference>
<dbReference type="Proteomes" id="UP001335648">
    <property type="component" value="Unassembled WGS sequence"/>
</dbReference>
<proteinExistence type="predicted"/>
<sequence>LGGGWGWLRWDCLVWVVCLGQGRVSSGLWGGASGLGALDWLGWDLGGSWSVGAGLWGLISWGGGAGESGCHWGVLGSGGVGWVWGLCARLCSAASGLGLGGMVVWALVSWPLWTGSTLLLVWLSGG</sequence>
<feature type="non-terminal residue" evidence="2">
    <location>
        <position position="1"/>
    </location>
</feature>